<evidence type="ECO:0000256" key="6">
    <source>
        <dbReference type="SAM" id="Phobius"/>
    </source>
</evidence>
<dbReference type="RefSeq" id="XP_045960330.1">
    <property type="nucleotide sequence ID" value="XM_046105879.1"/>
</dbReference>
<dbReference type="GO" id="GO:0016020">
    <property type="term" value="C:membrane"/>
    <property type="evidence" value="ECO:0007669"/>
    <property type="project" value="UniProtKB-SubCell"/>
</dbReference>
<organism evidence="8 9">
    <name type="scientific">Truncatella angustata</name>
    <dbReference type="NCBI Taxonomy" id="152316"/>
    <lineage>
        <taxon>Eukaryota</taxon>
        <taxon>Fungi</taxon>
        <taxon>Dikarya</taxon>
        <taxon>Ascomycota</taxon>
        <taxon>Pezizomycotina</taxon>
        <taxon>Sordariomycetes</taxon>
        <taxon>Xylariomycetidae</taxon>
        <taxon>Amphisphaeriales</taxon>
        <taxon>Sporocadaceae</taxon>
        <taxon>Truncatella</taxon>
    </lineage>
</organism>
<gene>
    <name evidence="8" type="ORF">BKA67DRAFT_645459</name>
</gene>
<dbReference type="Pfam" id="PF20684">
    <property type="entry name" value="Fung_rhodopsin"/>
    <property type="match status" value="1"/>
</dbReference>
<comment type="caution">
    <text evidence="8">The sequence shown here is derived from an EMBL/GenBank/DDBJ whole genome shotgun (WGS) entry which is preliminary data.</text>
</comment>
<reference evidence="8" key="1">
    <citation type="journal article" date="2021" name="Nat. Commun.">
        <title>Genetic determinants of endophytism in the Arabidopsis root mycobiome.</title>
        <authorList>
            <person name="Mesny F."/>
            <person name="Miyauchi S."/>
            <person name="Thiergart T."/>
            <person name="Pickel B."/>
            <person name="Atanasova L."/>
            <person name="Karlsson M."/>
            <person name="Huettel B."/>
            <person name="Barry K.W."/>
            <person name="Haridas S."/>
            <person name="Chen C."/>
            <person name="Bauer D."/>
            <person name="Andreopoulos W."/>
            <person name="Pangilinan J."/>
            <person name="LaButti K."/>
            <person name="Riley R."/>
            <person name="Lipzen A."/>
            <person name="Clum A."/>
            <person name="Drula E."/>
            <person name="Henrissat B."/>
            <person name="Kohler A."/>
            <person name="Grigoriev I.V."/>
            <person name="Martin F.M."/>
            <person name="Hacquard S."/>
        </authorList>
    </citation>
    <scope>NUCLEOTIDE SEQUENCE</scope>
    <source>
        <strain evidence="8">MPI-SDFR-AT-0073</strain>
    </source>
</reference>
<evidence type="ECO:0000256" key="5">
    <source>
        <dbReference type="ARBA" id="ARBA00038359"/>
    </source>
</evidence>
<feature type="transmembrane region" description="Helical" evidence="6">
    <location>
        <begin position="187"/>
        <end position="208"/>
    </location>
</feature>
<dbReference type="InterPro" id="IPR052337">
    <property type="entry name" value="SAT4-like"/>
</dbReference>
<keyword evidence="9" id="KW-1185">Reference proteome</keyword>
<evidence type="ECO:0000313" key="9">
    <source>
        <dbReference type="Proteomes" id="UP000758603"/>
    </source>
</evidence>
<dbReference type="InterPro" id="IPR049326">
    <property type="entry name" value="Rhodopsin_dom_fungi"/>
</dbReference>
<accession>A0A9P9A0F7</accession>
<evidence type="ECO:0000256" key="4">
    <source>
        <dbReference type="ARBA" id="ARBA00023136"/>
    </source>
</evidence>
<evidence type="ECO:0000256" key="1">
    <source>
        <dbReference type="ARBA" id="ARBA00004141"/>
    </source>
</evidence>
<feature type="transmembrane region" description="Helical" evidence="6">
    <location>
        <begin position="220"/>
        <end position="243"/>
    </location>
</feature>
<evidence type="ECO:0000256" key="2">
    <source>
        <dbReference type="ARBA" id="ARBA00022692"/>
    </source>
</evidence>
<dbReference type="EMBL" id="JAGPXC010000003">
    <property type="protein sequence ID" value="KAH6656065.1"/>
    <property type="molecule type" value="Genomic_DNA"/>
</dbReference>
<feature type="domain" description="Rhodopsin" evidence="7">
    <location>
        <begin position="43"/>
        <end position="280"/>
    </location>
</feature>
<dbReference type="PANTHER" id="PTHR33048">
    <property type="entry name" value="PTH11-LIKE INTEGRAL MEMBRANE PROTEIN (AFU_ORTHOLOGUE AFUA_5G11245)"/>
    <property type="match status" value="1"/>
</dbReference>
<evidence type="ECO:0000256" key="3">
    <source>
        <dbReference type="ARBA" id="ARBA00022989"/>
    </source>
</evidence>
<keyword evidence="3 6" id="KW-1133">Transmembrane helix</keyword>
<name>A0A9P9A0F7_9PEZI</name>
<comment type="subcellular location">
    <subcellularLocation>
        <location evidence="1">Membrane</location>
        <topology evidence="1">Multi-pass membrane protein</topology>
    </subcellularLocation>
</comment>
<feature type="transmembrane region" description="Helical" evidence="6">
    <location>
        <begin position="101"/>
        <end position="125"/>
    </location>
</feature>
<keyword evidence="4 6" id="KW-0472">Membrane</keyword>
<feature type="transmembrane region" description="Helical" evidence="6">
    <location>
        <begin position="59"/>
        <end position="81"/>
    </location>
</feature>
<feature type="transmembrane region" description="Helical" evidence="6">
    <location>
        <begin position="255"/>
        <end position="275"/>
    </location>
</feature>
<feature type="transmembrane region" description="Helical" evidence="6">
    <location>
        <begin position="26"/>
        <end position="47"/>
    </location>
</feature>
<feature type="transmembrane region" description="Helical" evidence="6">
    <location>
        <begin position="137"/>
        <end position="167"/>
    </location>
</feature>
<comment type="similarity">
    <text evidence="5">Belongs to the SAT4 family.</text>
</comment>
<evidence type="ECO:0000259" key="7">
    <source>
        <dbReference type="Pfam" id="PF20684"/>
    </source>
</evidence>
<dbReference type="GeneID" id="70134770"/>
<protein>
    <recommendedName>
        <fullName evidence="7">Rhodopsin domain-containing protein</fullName>
    </recommendedName>
</protein>
<dbReference type="OrthoDB" id="5022096at2759"/>
<sequence>MAGSVDQLSIRSDGGQNAVDTNAPSILGISSTLMALSFIVVAARCYVRLVMLKSFSIDDAVMLVALVMAILSMVCFIQMVHYGAGRLEGDIPADWWSGLNFWSYIIGPFSTTGISSVKISVAFFLRRFMQVKWASRLITGMGIFCLVFLIYSIITFMVACVPLSTFWDPQPGAKCWSGDALSLIGTINGVVNVTQDLFFVIVPIPVVLRLQVNRRTKGTLIAILSLGLFACVASVVRMVYAYHRSDPGYTRTFNFIVWFNIELHAGILAASLPTLRPLFATILKNTSRLRTYGYKSGTRYGTQSAHIRSGYQKQDDVPIHLREVNEQGNYKATIATSRAKSLEDDGSEDGILPIMNGINKRTEITIQAA</sequence>
<evidence type="ECO:0000313" key="8">
    <source>
        <dbReference type="EMBL" id="KAH6656065.1"/>
    </source>
</evidence>
<dbReference type="AlphaFoldDB" id="A0A9P9A0F7"/>
<proteinExistence type="inferred from homology"/>
<dbReference type="PANTHER" id="PTHR33048:SF167">
    <property type="entry name" value="INTEGRAL MEMBRANE PROTEIN"/>
    <property type="match status" value="1"/>
</dbReference>
<dbReference type="Proteomes" id="UP000758603">
    <property type="component" value="Unassembled WGS sequence"/>
</dbReference>
<keyword evidence="2 6" id="KW-0812">Transmembrane</keyword>